<dbReference type="SUPFAM" id="SSF88659">
    <property type="entry name" value="Sigma3 and sigma4 domains of RNA polymerase sigma factors"/>
    <property type="match status" value="1"/>
</dbReference>
<dbReference type="Gene3D" id="1.10.1740.10">
    <property type="match status" value="1"/>
</dbReference>
<evidence type="ECO:0000259" key="7">
    <source>
        <dbReference type="Pfam" id="PF08281"/>
    </source>
</evidence>
<keyword evidence="2" id="KW-0805">Transcription regulation</keyword>
<keyword evidence="4" id="KW-0804">Transcription</keyword>
<feature type="domain" description="RNA polymerase sigma factor 70 region 4 type 2" evidence="7">
    <location>
        <begin position="141"/>
        <end position="193"/>
    </location>
</feature>
<dbReference type="InterPro" id="IPR036388">
    <property type="entry name" value="WH-like_DNA-bd_sf"/>
</dbReference>
<dbReference type="InterPro" id="IPR007627">
    <property type="entry name" value="RNA_pol_sigma70_r2"/>
</dbReference>
<dbReference type="InterPro" id="IPR013324">
    <property type="entry name" value="RNA_pol_sigma_r3/r4-like"/>
</dbReference>
<dbReference type="InterPro" id="IPR039425">
    <property type="entry name" value="RNA_pol_sigma-70-like"/>
</dbReference>
<comment type="similarity">
    <text evidence="1">Belongs to the sigma-70 factor family. ECF subfamily.</text>
</comment>
<feature type="domain" description="RNA polymerase sigma-70 region 2" evidence="6">
    <location>
        <begin position="54"/>
        <end position="117"/>
    </location>
</feature>
<dbReference type="SUPFAM" id="SSF88946">
    <property type="entry name" value="Sigma2 domain of RNA polymerase sigma factors"/>
    <property type="match status" value="1"/>
</dbReference>
<dbReference type="GO" id="GO:0006352">
    <property type="term" value="P:DNA-templated transcription initiation"/>
    <property type="evidence" value="ECO:0007669"/>
    <property type="project" value="InterPro"/>
</dbReference>
<organism evidence="8 9">
    <name type="scientific">Sphingomonas aracearum</name>
    <dbReference type="NCBI Taxonomy" id="2283317"/>
    <lineage>
        <taxon>Bacteria</taxon>
        <taxon>Pseudomonadati</taxon>
        <taxon>Pseudomonadota</taxon>
        <taxon>Alphaproteobacteria</taxon>
        <taxon>Sphingomonadales</taxon>
        <taxon>Sphingomonadaceae</taxon>
        <taxon>Sphingomonas</taxon>
    </lineage>
</organism>
<keyword evidence="9" id="KW-1185">Reference proteome</keyword>
<dbReference type="InterPro" id="IPR013249">
    <property type="entry name" value="RNA_pol_sigma70_r4_t2"/>
</dbReference>
<dbReference type="InterPro" id="IPR013325">
    <property type="entry name" value="RNA_pol_sigma_r2"/>
</dbReference>
<evidence type="ECO:0000256" key="4">
    <source>
        <dbReference type="ARBA" id="ARBA00023163"/>
    </source>
</evidence>
<name>A0A369VYA0_9SPHN</name>
<feature type="region of interest" description="Disordered" evidence="5">
    <location>
        <begin position="199"/>
        <end position="232"/>
    </location>
</feature>
<dbReference type="Pfam" id="PF04542">
    <property type="entry name" value="Sigma70_r2"/>
    <property type="match status" value="1"/>
</dbReference>
<evidence type="ECO:0000256" key="2">
    <source>
        <dbReference type="ARBA" id="ARBA00023015"/>
    </source>
</evidence>
<keyword evidence="3" id="KW-0731">Sigma factor</keyword>
<evidence type="ECO:0000256" key="5">
    <source>
        <dbReference type="SAM" id="MobiDB-lite"/>
    </source>
</evidence>
<dbReference type="GO" id="GO:0016987">
    <property type="term" value="F:sigma factor activity"/>
    <property type="evidence" value="ECO:0007669"/>
    <property type="project" value="UniProtKB-KW"/>
</dbReference>
<dbReference type="PANTHER" id="PTHR43133">
    <property type="entry name" value="RNA POLYMERASE ECF-TYPE SIGMA FACTO"/>
    <property type="match status" value="1"/>
</dbReference>
<dbReference type="OrthoDB" id="9797134at2"/>
<accession>A0A369VYA0</accession>
<evidence type="ECO:0000256" key="3">
    <source>
        <dbReference type="ARBA" id="ARBA00023082"/>
    </source>
</evidence>
<evidence type="ECO:0000256" key="1">
    <source>
        <dbReference type="ARBA" id="ARBA00010641"/>
    </source>
</evidence>
<dbReference type="PANTHER" id="PTHR43133:SF25">
    <property type="entry name" value="RNA POLYMERASE SIGMA FACTOR RFAY-RELATED"/>
    <property type="match status" value="1"/>
</dbReference>
<proteinExistence type="inferred from homology"/>
<dbReference type="Pfam" id="PF08281">
    <property type="entry name" value="Sigma70_r4_2"/>
    <property type="match status" value="1"/>
</dbReference>
<evidence type="ECO:0000313" key="8">
    <source>
        <dbReference type="EMBL" id="RDE07376.1"/>
    </source>
</evidence>
<comment type="caution">
    <text evidence="8">The sequence shown here is derived from an EMBL/GenBank/DDBJ whole genome shotgun (WGS) entry which is preliminary data.</text>
</comment>
<dbReference type="NCBIfam" id="TIGR02937">
    <property type="entry name" value="sigma70-ECF"/>
    <property type="match status" value="1"/>
</dbReference>
<dbReference type="InterPro" id="IPR014284">
    <property type="entry name" value="RNA_pol_sigma-70_dom"/>
</dbReference>
<dbReference type="EMBL" id="QQNB01000001">
    <property type="protein sequence ID" value="RDE07376.1"/>
    <property type="molecule type" value="Genomic_DNA"/>
</dbReference>
<dbReference type="Gene3D" id="1.10.10.10">
    <property type="entry name" value="Winged helix-like DNA-binding domain superfamily/Winged helix DNA-binding domain"/>
    <property type="match status" value="1"/>
</dbReference>
<evidence type="ECO:0000313" key="9">
    <source>
        <dbReference type="Proteomes" id="UP000253918"/>
    </source>
</evidence>
<sequence length="251" mass="27500">MTDGALGDLGALLADLYGGETLRPLPPMWSRLLRTLDRLPDAERELASRLVALTPRLRSLARSLAGDAVAAEDLVQDTLLRAWRAQHLFDPATSLAAWCFTILRNVHRTSLRRRRWTGEWSERVESMLESGESQSASVELQQILALVENLPADQRTALQLVVFDHLSYEAAAEHVGVALGTLKSRVARARRALSLMVNTEAQNATPPSEPGQPARPVKAREPSPAEPTFAVSSARQRLREAKAAGTTFLIG</sequence>
<dbReference type="RefSeq" id="WP_114686956.1">
    <property type="nucleotide sequence ID" value="NZ_QQNB01000001.1"/>
</dbReference>
<dbReference type="GO" id="GO:0003677">
    <property type="term" value="F:DNA binding"/>
    <property type="evidence" value="ECO:0007669"/>
    <property type="project" value="InterPro"/>
</dbReference>
<dbReference type="AlphaFoldDB" id="A0A369VYA0"/>
<evidence type="ECO:0000259" key="6">
    <source>
        <dbReference type="Pfam" id="PF04542"/>
    </source>
</evidence>
<protein>
    <submittedName>
        <fullName evidence="8">RNA polymerase subunit sigma-70</fullName>
    </submittedName>
</protein>
<gene>
    <name evidence="8" type="ORF">DVW87_07085</name>
</gene>
<reference evidence="8 9" key="1">
    <citation type="submission" date="2018-07" db="EMBL/GenBank/DDBJ databases">
        <title>a novel species of Sphingomonas isolated from the rhizosphere soil of Araceae plant.</title>
        <authorList>
            <person name="Zhiyong W."/>
            <person name="Qinglan Z."/>
            <person name="Zhiwei F."/>
            <person name="Ding X."/>
            <person name="Gejiao W."/>
            <person name="Shixue Z."/>
        </authorList>
    </citation>
    <scope>NUCLEOTIDE SEQUENCE [LARGE SCALE GENOMIC DNA]</scope>
    <source>
        <strain evidence="8 9">WZY 27</strain>
    </source>
</reference>
<dbReference type="Proteomes" id="UP000253918">
    <property type="component" value="Unassembled WGS sequence"/>
</dbReference>